<feature type="signal peptide" evidence="1">
    <location>
        <begin position="1"/>
        <end position="23"/>
    </location>
</feature>
<dbReference type="AlphaFoldDB" id="A0A4Q9GV66"/>
<comment type="caution">
    <text evidence="2">The sequence shown here is derived from an EMBL/GenBank/DDBJ whole genome shotgun (WGS) entry which is preliminary data.</text>
</comment>
<keyword evidence="1" id="KW-0732">Signal</keyword>
<organism evidence="2 3">
    <name type="scientific">Aquabacterium lacunae</name>
    <dbReference type="NCBI Taxonomy" id="2528630"/>
    <lineage>
        <taxon>Bacteria</taxon>
        <taxon>Pseudomonadati</taxon>
        <taxon>Pseudomonadota</taxon>
        <taxon>Betaproteobacteria</taxon>
        <taxon>Burkholderiales</taxon>
        <taxon>Aquabacterium</taxon>
    </lineage>
</organism>
<keyword evidence="3" id="KW-1185">Reference proteome</keyword>
<proteinExistence type="predicted"/>
<name>A0A4Q9GV66_9BURK</name>
<evidence type="ECO:0008006" key="4">
    <source>
        <dbReference type="Google" id="ProtNLM"/>
    </source>
</evidence>
<evidence type="ECO:0000313" key="3">
    <source>
        <dbReference type="Proteomes" id="UP000292120"/>
    </source>
</evidence>
<protein>
    <recommendedName>
        <fullName evidence="4">PEP-CTERM sorting domain-containing protein</fullName>
    </recommendedName>
</protein>
<accession>A0A4Q9GV66</accession>
<evidence type="ECO:0000313" key="2">
    <source>
        <dbReference type="EMBL" id="TBO28300.1"/>
    </source>
</evidence>
<dbReference type="RefSeq" id="WP_130968997.1">
    <property type="nucleotide sequence ID" value="NZ_SIXI01000007.1"/>
</dbReference>
<evidence type="ECO:0000256" key="1">
    <source>
        <dbReference type="SAM" id="SignalP"/>
    </source>
</evidence>
<reference evidence="2 3" key="1">
    <citation type="submission" date="2019-02" db="EMBL/GenBank/DDBJ databases">
        <title>Aquabacterium sp. strain KMB7.</title>
        <authorList>
            <person name="Chen W.-M."/>
        </authorList>
    </citation>
    <scope>NUCLEOTIDE SEQUENCE [LARGE SCALE GENOMIC DNA]</scope>
    <source>
        <strain evidence="2 3">KMB7</strain>
    </source>
</reference>
<dbReference type="Proteomes" id="UP000292120">
    <property type="component" value="Unassembled WGS sequence"/>
</dbReference>
<sequence>MNPLFTRALCAAAGWLCVSGAHAALSVNVSVSGSYAAQLTDVRQFISTTNDVFVEQLSVGDTFSDTLYSPAWQETINGVLFDVREVTQRTGRNVLAVYGSVDTLTSTGKVRDAQGQPGAGAAGANGSWLDLQFSFSQPVASFNVSLYGTSGQFVHNHSGLGVPVAAGVLVDGQTAEQRGNVFLTTVDTRWSATVASVGSDSTGVLLATDHLPGGYTDRWFAGVSSKAYNTYQKTTFQGTQFSSLQYTPAAVPEPEVVGLALVGALVALGAARKQSKTNNALKEAA</sequence>
<dbReference type="EMBL" id="SIXI01000007">
    <property type="protein sequence ID" value="TBO28300.1"/>
    <property type="molecule type" value="Genomic_DNA"/>
</dbReference>
<feature type="chain" id="PRO_5020583496" description="PEP-CTERM sorting domain-containing protein" evidence="1">
    <location>
        <begin position="24"/>
        <end position="285"/>
    </location>
</feature>
<gene>
    <name evidence="2" type="ORF">EYS42_14940</name>
</gene>